<dbReference type="Pfam" id="PF00834">
    <property type="entry name" value="Ribul_P_3_epim"/>
    <property type="match status" value="1"/>
</dbReference>
<dbReference type="SUPFAM" id="SSF51366">
    <property type="entry name" value="Ribulose-phoshate binding barrel"/>
    <property type="match status" value="1"/>
</dbReference>
<comment type="caution">
    <text evidence="3">The sequence shown here is derived from an EMBL/GenBank/DDBJ whole genome shotgun (WGS) entry which is preliminary data.</text>
</comment>
<protein>
    <submittedName>
        <fullName evidence="3">Ribulose-phosphate 3-epimerase</fullName>
    </submittedName>
</protein>
<dbReference type="AlphaFoldDB" id="A0A0G0FXY8"/>
<keyword evidence="1" id="KW-0479">Metal-binding</keyword>
<dbReference type="GO" id="GO:0005975">
    <property type="term" value="P:carbohydrate metabolic process"/>
    <property type="evidence" value="ECO:0007669"/>
    <property type="project" value="InterPro"/>
</dbReference>
<gene>
    <name evidence="3" type="ORF">US36_C0007G0015</name>
</gene>
<reference evidence="3 4" key="1">
    <citation type="journal article" date="2015" name="Nature">
        <title>rRNA introns, odd ribosomes, and small enigmatic genomes across a large radiation of phyla.</title>
        <authorList>
            <person name="Brown C.T."/>
            <person name="Hug L.A."/>
            <person name="Thomas B.C."/>
            <person name="Sharon I."/>
            <person name="Castelle C.J."/>
            <person name="Singh A."/>
            <person name="Wilkins M.J."/>
            <person name="Williams K.H."/>
            <person name="Banfield J.F."/>
        </authorList>
    </citation>
    <scope>NUCLEOTIDE SEQUENCE [LARGE SCALE GENOMIC DNA]</scope>
</reference>
<dbReference type="GO" id="GO:0016857">
    <property type="term" value="F:racemase and epimerase activity, acting on carbohydrates and derivatives"/>
    <property type="evidence" value="ECO:0007669"/>
    <property type="project" value="InterPro"/>
</dbReference>
<sequence length="232" mass="26073">MKIIPAVNEVDFSKIKEKIEKAAEFFPSAEGWIQIDIADGKFTPHKTWNNPRALRELRIQNSELRKLNLEIHLMVENAEEVVDDWIKAGAKRIIVHHESVMALAKKSSDNNEIDILNFILSKCEANNVEFGLAINPDTAVEELLPHVDKIGFIQILAVNPGLAGQQFKAETLKKIKFLKENPYTEIVVEVDGGINSEIAKLCKEAGADILVSASYIWNSKNPKEAFEELSRI</sequence>
<dbReference type="InterPro" id="IPR011060">
    <property type="entry name" value="RibuloseP-bd_barrel"/>
</dbReference>
<accession>A0A0G0FXY8</accession>
<dbReference type="InterPro" id="IPR000056">
    <property type="entry name" value="Ribul_P_3_epim-like"/>
</dbReference>
<evidence type="ECO:0000256" key="2">
    <source>
        <dbReference type="ARBA" id="ARBA00023235"/>
    </source>
</evidence>
<dbReference type="EMBL" id="LBSR01000007">
    <property type="protein sequence ID" value="KKQ22682.1"/>
    <property type="molecule type" value="Genomic_DNA"/>
</dbReference>
<dbReference type="InterPro" id="IPR013785">
    <property type="entry name" value="Aldolase_TIM"/>
</dbReference>
<organism evidence="3 4">
    <name type="scientific">Candidatus Wolfebacteria bacterium GW2011_GWC1_37_10</name>
    <dbReference type="NCBI Taxonomy" id="1619010"/>
    <lineage>
        <taxon>Bacteria</taxon>
        <taxon>Candidatus Wolfeibacteriota</taxon>
    </lineage>
</organism>
<evidence type="ECO:0000313" key="4">
    <source>
        <dbReference type="Proteomes" id="UP000034044"/>
    </source>
</evidence>
<name>A0A0G0FXY8_9BACT</name>
<proteinExistence type="predicted"/>
<keyword evidence="2" id="KW-0413">Isomerase</keyword>
<evidence type="ECO:0000256" key="1">
    <source>
        <dbReference type="ARBA" id="ARBA00022723"/>
    </source>
</evidence>
<dbReference type="PANTHER" id="PTHR11749">
    <property type="entry name" value="RIBULOSE-5-PHOSPHATE-3-EPIMERASE"/>
    <property type="match status" value="1"/>
</dbReference>
<dbReference type="Gene3D" id="3.20.20.70">
    <property type="entry name" value="Aldolase class I"/>
    <property type="match status" value="1"/>
</dbReference>
<dbReference type="Proteomes" id="UP000034044">
    <property type="component" value="Unassembled WGS sequence"/>
</dbReference>
<evidence type="ECO:0000313" key="3">
    <source>
        <dbReference type="EMBL" id="KKQ22682.1"/>
    </source>
</evidence>
<dbReference type="GO" id="GO:0046872">
    <property type="term" value="F:metal ion binding"/>
    <property type="evidence" value="ECO:0007669"/>
    <property type="project" value="UniProtKB-KW"/>
</dbReference>